<dbReference type="AlphaFoldDB" id="A0A7R6SWH6"/>
<dbReference type="Gene3D" id="3.30.450.30">
    <property type="entry name" value="Dynein light chain 2a, cytoplasmic"/>
    <property type="match status" value="1"/>
</dbReference>
<dbReference type="Proteomes" id="UP000595332">
    <property type="component" value="Chromosome"/>
</dbReference>
<gene>
    <name evidence="1" type="ORF">NEJAP_1840</name>
</gene>
<reference evidence="1 2" key="1">
    <citation type="journal article" date="2008" name="Int. J. Syst. Evol. Microbiol.">
        <title>Neptunomonas japonica sp. nov., an Osedax japonicus symbiont-like bacterium isolated from sediment adjacent to sperm whale carcasses off Kagoshima, Japan.</title>
        <authorList>
            <person name="Miyazaki M."/>
            <person name="Nogi Y."/>
            <person name="Fujiwara Y."/>
            <person name="Kawato M."/>
            <person name="Kubokawa K."/>
            <person name="Horikoshi K."/>
        </authorList>
    </citation>
    <scope>NUCLEOTIDE SEQUENCE [LARGE SCALE GENOMIC DNA]</scope>
    <source>
        <strain evidence="1 2">JAMM 1380</strain>
    </source>
</reference>
<dbReference type="KEGG" id="njp:NEJAP_1840"/>
<evidence type="ECO:0000313" key="2">
    <source>
        <dbReference type="Proteomes" id="UP000595332"/>
    </source>
</evidence>
<name>A0A7R6SWH6_9GAMM</name>
<dbReference type="EMBL" id="AP014546">
    <property type="protein sequence ID" value="BBB29790.1"/>
    <property type="molecule type" value="Genomic_DNA"/>
</dbReference>
<accession>A0A7R6SWH6</accession>
<evidence type="ECO:0000313" key="1">
    <source>
        <dbReference type="EMBL" id="BBB29790.1"/>
    </source>
</evidence>
<keyword evidence="2" id="KW-1185">Reference proteome</keyword>
<proteinExistence type="predicted"/>
<organism evidence="1 2">
    <name type="scientific">Neptunomonas japonica JAMM 1380</name>
    <dbReference type="NCBI Taxonomy" id="1441457"/>
    <lineage>
        <taxon>Bacteria</taxon>
        <taxon>Pseudomonadati</taxon>
        <taxon>Pseudomonadota</taxon>
        <taxon>Gammaproteobacteria</taxon>
        <taxon>Oceanospirillales</taxon>
        <taxon>Oceanospirillaceae</taxon>
        <taxon>Neptunomonas</taxon>
    </lineage>
</organism>
<dbReference type="SUPFAM" id="SSF103196">
    <property type="entry name" value="Roadblock/LC7 domain"/>
    <property type="match status" value="1"/>
</dbReference>
<protein>
    <recommendedName>
        <fullName evidence="3">Roadblock/LAMTOR2 domain-containing protein</fullName>
    </recommendedName>
</protein>
<evidence type="ECO:0008006" key="3">
    <source>
        <dbReference type="Google" id="ProtNLM"/>
    </source>
</evidence>
<dbReference type="RefSeq" id="WP_201350382.1">
    <property type="nucleotide sequence ID" value="NZ_AP014546.1"/>
</dbReference>
<sequence length="210" mass="23139">MTTEGAKKRYLQVTPSGAYYATVNSQPDDARALLLQLMSSEIPIEHSLDIFAELADLDRELADALFKRLLARRFLALVKEPIAPRQGSLESTLSDILLTLSATEKVVLGDDQGFCLGSSGFDRDHADALAALAADLISLHQRHHLLLNKELQLMGESWGLLDPVGNSMLGVWIIHIGSQSFAIVIHDQPNLNQHQFVELISALASRYLDQ</sequence>